<dbReference type="Gene3D" id="3.60.21.10">
    <property type="match status" value="1"/>
</dbReference>
<dbReference type="EMBL" id="MSCW01000004">
    <property type="protein sequence ID" value="ONF44372.1"/>
    <property type="molecule type" value="Genomic_DNA"/>
</dbReference>
<dbReference type="SUPFAM" id="SSF56300">
    <property type="entry name" value="Metallo-dependent phosphatases"/>
    <property type="match status" value="1"/>
</dbReference>
<keyword evidence="2" id="KW-1185">Reference proteome</keyword>
<dbReference type="OrthoDB" id="6953533at2"/>
<gene>
    <name evidence="1" type="ORF">BTO32_05135</name>
</gene>
<dbReference type="InterPro" id="IPR029052">
    <property type="entry name" value="Metallo-depent_PP-like"/>
</dbReference>
<sequence>MAGDAGRACPLAYRYRPETLCRSPEPAAAEVLYVIGGLYGNLEALDEIERMAAAERRAGRRVRLLFNGDFNWFNASDALFRAVNERVLAHTASLGNVEYELARPSPGAGCGCAYPDFVDAGVVARSNRIMARLQAVAARHPDLAQALSGLPRFRCLMFGGLKILLLHGDPESLAGWGLAREAFLAGNGVQVADWFRATGADAMVCTHTCLPVLWSGPVAGGERVVVNNGSAGMGNLSNDPRGLLVRMAAGEAGAPEALAGVSCRGVRFDLVPVAYDLPAWLSRFDALWPSGSEAERSYRQRLLTGTALTPEQLVFPAKVSWDCHSR</sequence>
<name>A0A1V2DUN5_9GAMM</name>
<comment type="caution">
    <text evidence="1">The sequence shown here is derived from an EMBL/GenBank/DDBJ whole genome shotgun (WGS) entry which is preliminary data.</text>
</comment>
<evidence type="ECO:0000313" key="2">
    <source>
        <dbReference type="Proteomes" id="UP000189339"/>
    </source>
</evidence>
<dbReference type="AlphaFoldDB" id="A0A1V2DUN5"/>
<dbReference type="STRING" id="135739.BTO32_05135"/>
<evidence type="ECO:0008006" key="3">
    <source>
        <dbReference type="Google" id="ProtNLM"/>
    </source>
</evidence>
<dbReference type="Proteomes" id="UP000189339">
    <property type="component" value="Unassembled WGS sequence"/>
</dbReference>
<organism evidence="1 2">
    <name type="scientific">Marinobacter lutaoensis</name>
    <dbReference type="NCBI Taxonomy" id="135739"/>
    <lineage>
        <taxon>Bacteria</taxon>
        <taxon>Pseudomonadati</taxon>
        <taxon>Pseudomonadota</taxon>
        <taxon>Gammaproteobacteria</taxon>
        <taxon>Pseudomonadales</taxon>
        <taxon>Marinobacteraceae</taxon>
        <taxon>Marinobacter</taxon>
    </lineage>
</organism>
<protein>
    <recommendedName>
        <fullName evidence="3">Calcineurin-like phosphoesterase domain-containing protein</fullName>
    </recommendedName>
</protein>
<proteinExistence type="predicted"/>
<accession>A0A1V2DUN5</accession>
<reference evidence="1 2" key="1">
    <citation type="submission" date="2016-12" db="EMBL/GenBank/DDBJ databases">
        <title>Marinobacter lutaoensis whole genome sequencing.</title>
        <authorList>
            <person name="Verma A."/>
            <person name="Krishnamurthi S."/>
        </authorList>
    </citation>
    <scope>NUCLEOTIDE SEQUENCE [LARGE SCALE GENOMIC DNA]</scope>
    <source>
        <strain evidence="1 2">T5054</strain>
    </source>
</reference>
<dbReference type="RefSeq" id="WP_076723386.1">
    <property type="nucleotide sequence ID" value="NZ_MSCW01000004.1"/>
</dbReference>
<evidence type="ECO:0000313" key="1">
    <source>
        <dbReference type="EMBL" id="ONF44372.1"/>
    </source>
</evidence>